<evidence type="ECO:0000256" key="2">
    <source>
        <dbReference type="ARBA" id="ARBA00022741"/>
    </source>
</evidence>
<evidence type="ECO:0000313" key="6">
    <source>
        <dbReference type="Proteomes" id="UP000707138"/>
    </source>
</evidence>
<keyword evidence="3" id="KW-0067">ATP-binding</keyword>
<accession>A0ABS2GCY1</accession>
<dbReference type="PANTHER" id="PTHR30258:SF2">
    <property type="entry name" value="COMG OPERON PROTEIN 1"/>
    <property type="match status" value="1"/>
</dbReference>
<sequence>MFHVDIELDRMIRSAKEKGASDLHFEALEDGLALRLRIDGLLEEEGRIPLPASDQLINRIKVLSGLDIGERRIPQDGRWRWEDKDMVVVMRVSTMPSMYGETVVCRIMGNEGYRRSLAELDMSEVLLEKVRDVLHRPYGLLVVAGPTGSGKTSTLYAMLRELDIAHQNLVTLENPVESSIEGAVQVQINPKAGLTFANGLRAVLRQDPDTIMVGEIRDNETAALAIRAALTGHRVVSTIHTNTALGVIDRLVDMGVDRYLVEATLIGALSQRLVRRKCGDGYKGRMAIFEGWITPRTHMDWTSPEQYMVCTLAEAARQAVEEGDTTWDELHRVGITEMTTC</sequence>
<dbReference type="Gene3D" id="3.30.450.90">
    <property type="match status" value="1"/>
</dbReference>
<dbReference type="PANTHER" id="PTHR30258">
    <property type="entry name" value="TYPE II SECRETION SYSTEM PROTEIN GSPE-RELATED"/>
    <property type="match status" value="1"/>
</dbReference>
<dbReference type="Gene3D" id="3.40.50.300">
    <property type="entry name" value="P-loop containing nucleotide triphosphate hydrolases"/>
    <property type="match status" value="1"/>
</dbReference>
<dbReference type="CDD" id="cd01129">
    <property type="entry name" value="PulE-GspE-like"/>
    <property type="match status" value="1"/>
</dbReference>
<evidence type="ECO:0000259" key="4">
    <source>
        <dbReference type="PROSITE" id="PS00662"/>
    </source>
</evidence>
<evidence type="ECO:0000313" key="5">
    <source>
        <dbReference type="EMBL" id="MBM6911984.1"/>
    </source>
</evidence>
<organism evidence="5 6">
    <name type="scientific">Veillonella magna</name>
    <dbReference type="NCBI Taxonomy" id="464322"/>
    <lineage>
        <taxon>Bacteria</taxon>
        <taxon>Bacillati</taxon>
        <taxon>Bacillota</taxon>
        <taxon>Negativicutes</taxon>
        <taxon>Veillonellales</taxon>
        <taxon>Veillonellaceae</taxon>
        <taxon>Veillonella</taxon>
    </lineage>
</organism>
<dbReference type="InterPro" id="IPR027417">
    <property type="entry name" value="P-loop_NTPase"/>
</dbReference>
<dbReference type="RefSeq" id="WP_205087299.1">
    <property type="nucleotide sequence ID" value="NZ_JACJLA010000002.1"/>
</dbReference>
<dbReference type="InterPro" id="IPR001482">
    <property type="entry name" value="T2SS/T4SS_dom"/>
</dbReference>
<dbReference type="Proteomes" id="UP000707138">
    <property type="component" value="Unassembled WGS sequence"/>
</dbReference>
<dbReference type="EMBL" id="JACJLA010000002">
    <property type="protein sequence ID" value="MBM6911984.1"/>
    <property type="molecule type" value="Genomic_DNA"/>
</dbReference>
<reference evidence="5 6" key="1">
    <citation type="journal article" date="2021" name="Sci. Rep.">
        <title>The distribution of antibiotic resistance genes in chicken gut microbiota commensals.</title>
        <authorList>
            <person name="Juricova H."/>
            <person name="Matiasovicova J."/>
            <person name="Kubasova T."/>
            <person name="Cejkova D."/>
            <person name="Rychlik I."/>
        </authorList>
    </citation>
    <scope>NUCLEOTIDE SEQUENCE [LARGE SCALE GENOMIC DNA]</scope>
    <source>
        <strain evidence="5 6">An537</strain>
    </source>
</reference>
<name>A0ABS2GCY1_9FIRM</name>
<dbReference type="SUPFAM" id="SSF52540">
    <property type="entry name" value="P-loop containing nucleoside triphosphate hydrolases"/>
    <property type="match status" value="1"/>
</dbReference>
<comment type="caution">
    <text evidence="5">The sequence shown here is derived from an EMBL/GenBank/DDBJ whole genome shotgun (WGS) entry which is preliminary data.</text>
</comment>
<evidence type="ECO:0000256" key="3">
    <source>
        <dbReference type="ARBA" id="ARBA00022840"/>
    </source>
</evidence>
<keyword evidence="6" id="KW-1185">Reference proteome</keyword>
<feature type="domain" description="Bacterial type II secretion system protein E" evidence="4">
    <location>
        <begin position="204"/>
        <end position="218"/>
    </location>
</feature>
<proteinExistence type="inferred from homology"/>
<protein>
    <submittedName>
        <fullName evidence="5">Type II/IV secretion system protein</fullName>
    </submittedName>
</protein>
<gene>
    <name evidence="5" type="ORF">H6A01_01400</name>
</gene>
<comment type="similarity">
    <text evidence="1">Belongs to the GSP E family.</text>
</comment>
<dbReference type="PROSITE" id="PS00662">
    <property type="entry name" value="T2SP_E"/>
    <property type="match status" value="1"/>
</dbReference>
<dbReference type="Pfam" id="PF00437">
    <property type="entry name" value="T2SSE"/>
    <property type="match status" value="1"/>
</dbReference>
<evidence type="ECO:0000256" key="1">
    <source>
        <dbReference type="ARBA" id="ARBA00006611"/>
    </source>
</evidence>
<keyword evidence="2" id="KW-0547">Nucleotide-binding</keyword>